<dbReference type="WBParaSite" id="DME_0001026101-mRNA-1">
    <property type="protein sequence ID" value="DME_0001026101-mRNA-1"/>
    <property type="gene ID" value="DME_0001026101"/>
</dbReference>
<dbReference type="PRINTS" id="PR00759">
    <property type="entry name" value="BASICPTASE"/>
</dbReference>
<evidence type="ECO:0000256" key="8">
    <source>
        <dbReference type="ARBA" id="ARBA00022889"/>
    </source>
</evidence>
<dbReference type="EMBL" id="UYYG01000182">
    <property type="protein sequence ID" value="VDN53789.1"/>
    <property type="molecule type" value="Genomic_DNA"/>
</dbReference>
<evidence type="ECO:0000256" key="5">
    <source>
        <dbReference type="ARBA" id="ARBA00022723"/>
    </source>
</evidence>
<dbReference type="Pfam" id="PF19028">
    <property type="entry name" value="TSP1_spondin"/>
    <property type="match status" value="1"/>
</dbReference>
<keyword evidence="7" id="KW-0677">Repeat</keyword>
<dbReference type="InterPro" id="IPR002861">
    <property type="entry name" value="Reeler_dom"/>
</dbReference>
<dbReference type="InterPro" id="IPR044004">
    <property type="entry name" value="TSP1_spondin_dom"/>
</dbReference>
<dbReference type="InterPro" id="IPR038678">
    <property type="entry name" value="Spondin_N_sf"/>
</dbReference>
<feature type="signal peptide" evidence="12">
    <location>
        <begin position="1"/>
        <end position="16"/>
    </location>
</feature>
<keyword evidence="4" id="KW-0272">Extracellular matrix</keyword>
<dbReference type="GO" id="GO:0007155">
    <property type="term" value="P:cell adhesion"/>
    <property type="evidence" value="ECO:0007669"/>
    <property type="project" value="UniProtKB-KW"/>
</dbReference>
<dbReference type="SUPFAM" id="SSF82895">
    <property type="entry name" value="TSP-1 type 1 repeat"/>
    <property type="match status" value="5"/>
</dbReference>
<dbReference type="Proteomes" id="UP000038040">
    <property type="component" value="Unplaced"/>
</dbReference>
<evidence type="ECO:0000256" key="12">
    <source>
        <dbReference type="SAM" id="SignalP"/>
    </source>
</evidence>
<evidence type="ECO:0000256" key="10">
    <source>
        <dbReference type="ARBA" id="ARBA00023180"/>
    </source>
</evidence>
<dbReference type="OrthoDB" id="347314at2759"/>
<dbReference type="Pfam" id="PF00014">
    <property type="entry name" value="Kunitz_BPTI"/>
    <property type="match status" value="1"/>
</dbReference>
<dbReference type="SUPFAM" id="SSF57362">
    <property type="entry name" value="BPTI-like"/>
    <property type="match status" value="1"/>
</dbReference>
<evidence type="ECO:0000259" key="14">
    <source>
        <dbReference type="PROSITE" id="PS51019"/>
    </source>
</evidence>
<name>A0A0N4UQH4_DRAME</name>
<keyword evidence="6 12" id="KW-0732">Signal</keyword>
<dbReference type="AlphaFoldDB" id="A0A0N4UQH4"/>
<dbReference type="Gene3D" id="4.10.410.10">
    <property type="entry name" value="Pancreatic trypsin inhibitor Kunitz domain"/>
    <property type="match status" value="1"/>
</dbReference>
<dbReference type="FunFam" id="2.60.40.2130:FF:000002">
    <property type="entry name" value="Putative Spondin-1"/>
    <property type="match status" value="1"/>
</dbReference>
<comment type="subcellular location">
    <subcellularLocation>
        <location evidence="1">Secreted</location>
        <location evidence="1">Extracellular space</location>
        <location evidence="1">Extracellular matrix</location>
    </subcellularLocation>
</comment>
<reference evidence="16 18" key="2">
    <citation type="submission" date="2018-11" db="EMBL/GenBank/DDBJ databases">
        <authorList>
            <consortium name="Pathogen Informatics"/>
        </authorList>
    </citation>
    <scope>NUCLEOTIDE SEQUENCE [LARGE SCALE GENOMIC DNA]</scope>
</reference>
<feature type="domain" description="BPTI/Kunitz inhibitor" evidence="13">
    <location>
        <begin position="647"/>
        <end position="697"/>
    </location>
</feature>
<keyword evidence="10" id="KW-0325">Glycoprotein</keyword>
<dbReference type="Pfam" id="PF02014">
    <property type="entry name" value="Reeler"/>
    <property type="match status" value="1"/>
</dbReference>
<evidence type="ECO:0000313" key="18">
    <source>
        <dbReference type="Proteomes" id="UP000274756"/>
    </source>
</evidence>
<dbReference type="PROSITE" id="PS50279">
    <property type="entry name" value="BPTI_KUNITZ_2"/>
    <property type="match status" value="1"/>
</dbReference>
<dbReference type="PROSITE" id="PS50092">
    <property type="entry name" value="TSP1"/>
    <property type="match status" value="5"/>
</dbReference>
<evidence type="ECO:0000256" key="2">
    <source>
        <dbReference type="ARBA" id="ARBA00019594"/>
    </source>
</evidence>
<dbReference type="InterPro" id="IPR051418">
    <property type="entry name" value="Spondin/Thrombospondin_T1"/>
</dbReference>
<evidence type="ECO:0000256" key="7">
    <source>
        <dbReference type="ARBA" id="ARBA00022737"/>
    </source>
</evidence>
<dbReference type="PANTHER" id="PTHR11311:SF16">
    <property type="entry name" value="SPONDIN-1"/>
    <property type="match status" value="1"/>
</dbReference>
<dbReference type="SMART" id="SM00131">
    <property type="entry name" value="KU"/>
    <property type="match status" value="1"/>
</dbReference>
<dbReference type="NCBIfam" id="NF038123">
    <property type="entry name" value="NF038123_dom"/>
    <property type="match status" value="1"/>
</dbReference>
<sequence length="844" mass="96222">MFFLLYLFLFLSYSYSDICNRKLYETKVDKKPGDKGFVIEISSATNTTNFQPQGYIPSESYIIKLRGWRTKFTVETFRGFGIYAQYENDKPAGKFDLQGRKGEARIAPNCQKAGVSHSNIRPKTSVHVLWRAPDTTKDGCVIFRASVIIAKTLWYADDGSLTKKFCLKEDFQQSMPVGDSRIECCACDEASYELEFIGLWSKDTHPKDYPTLEHLTHFTDMLGASHSANYTMWKFGEISTDGMKEIAEWGNTYKGEQEMKANAKEIRTLMKIKGLWYPEVQGRTKSSFVVNKYHNLVSLAAMFGPSPDWCVGISSINLCMPDCTWAAERNFELLPFDAGTDSGPTYMSPNNPTEPRIPIHPITTKLDKLSPFYNEETDVIPPMARLILRRKAVIKSECKGIEDYQKEAFNATNTSEDEEYKDRRECLMTNWEPWSLCSATCGKGIRMRSRVYVFPIKAQMFHCHRQIIERQFCNAKISECQGVNKSNLQYNVQVQVTLTGCFPPLIRHYFFTADSEAFNSGCAVSSWGQWSVCSVTCGNGVRSATRIFKQPDAEKRCPHVELEKKDICIGENGIDCTMTPDPLCRTTLWSEWSPCSASCDSGVHVRTRLLFYAEHEQHCSQVNLLEQRECSLQSCRRLFSAHSEEICLEDKQEGQCGGIYPRFWYNATSKRCERFIYTGCKGNRNQFETADACKRMCLEGYESPHGEVVPGHQLVNEFGGNEVDDGGQPIDCIISEWTPWGNCSVPCGTGKRKRSRQVEIFPRNGGKSCPKHLVQEIRCDMPNCDLRKCYVENWSEWSDCSVTCFEGKQFRRRIIHRPKNLEEAEKDINCAAAQSETKSCYLPC</sequence>
<keyword evidence="18" id="KW-1185">Reference proteome</keyword>
<dbReference type="GO" id="GO:0031012">
    <property type="term" value="C:extracellular matrix"/>
    <property type="evidence" value="ECO:0007669"/>
    <property type="project" value="TreeGrafter"/>
</dbReference>
<evidence type="ECO:0000256" key="9">
    <source>
        <dbReference type="ARBA" id="ARBA00023157"/>
    </source>
</evidence>
<dbReference type="CDD" id="cd08544">
    <property type="entry name" value="Reeler"/>
    <property type="match status" value="1"/>
</dbReference>
<dbReference type="InterPro" id="IPR036383">
    <property type="entry name" value="TSP1_rpt_sf"/>
</dbReference>
<proteinExistence type="predicted"/>
<dbReference type="Pfam" id="PF06468">
    <property type="entry name" value="Spond_N"/>
    <property type="match status" value="1"/>
</dbReference>
<gene>
    <name evidence="16" type="ORF">DME_LOCUS3762</name>
</gene>
<feature type="domain" description="Reelin" evidence="14">
    <location>
        <begin position="4"/>
        <end position="180"/>
    </location>
</feature>
<dbReference type="InterPro" id="IPR036880">
    <property type="entry name" value="Kunitz_BPTI_sf"/>
</dbReference>
<feature type="chain" id="PRO_5041039254" description="Spondin-1" evidence="12">
    <location>
        <begin position="17"/>
        <end position="844"/>
    </location>
</feature>
<keyword evidence="8" id="KW-0130">Cell adhesion</keyword>
<accession>A0A0N4UQH4</accession>
<dbReference type="InterPro" id="IPR020901">
    <property type="entry name" value="Prtase_inh_Kunz-CS"/>
</dbReference>
<reference evidence="19" key="1">
    <citation type="submission" date="2017-02" db="UniProtKB">
        <authorList>
            <consortium name="WormBaseParasite"/>
        </authorList>
    </citation>
    <scope>IDENTIFICATION</scope>
</reference>
<protein>
    <recommendedName>
        <fullName evidence="2">Spondin-1</fullName>
    </recommendedName>
    <alternativeName>
        <fullName evidence="11">F-spondin</fullName>
    </alternativeName>
</protein>
<dbReference type="CDD" id="cd00109">
    <property type="entry name" value="Kunitz-type"/>
    <property type="match status" value="1"/>
</dbReference>
<dbReference type="STRING" id="318479.A0A0N4UQH4"/>
<evidence type="ECO:0000313" key="17">
    <source>
        <dbReference type="Proteomes" id="UP000038040"/>
    </source>
</evidence>
<feature type="domain" description="Spondin" evidence="15">
    <location>
        <begin position="180"/>
        <end position="371"/>
    </location>
</feature>
<evidence type="ECO:0000256" key="3">
    <source>
        <dbReference type="ARBA" id="ARBA00022525"/>
    </source>
</evidence>
<dbReference type="InterPro" id="IPR009465">
    <property type="entry name" value="Spondin_N"/>
</dbReference>
<dbReference type="SMART" id="SM00209">
    <property type="entry name" value="TSP1"/>
    <property type="match status" value="5"/>
</dbReference>
<keyword evidence="5" id="KW-0479">Metal-binding</keyword>
<evidence type="ECO:0000256" key="1">
    <source>
        <dbReference type="ARBA" id="ARBA00004498"/>
    </source>
</evidence>
<dbReference type="InterPro" id="IPR000884">
    <property type="entry name" value="TSP1_rpt"/>
</dbReference>
<dbReference type="GO" id="GO:0004867">
    <property type="term" value="F:serine-type endopeptidase inhibitor activity"/>
    <property type="evidence" value="ECO:0007669"/>
    <property type="project" value="InterPro"/>
</dbReference>
<dbReference type="Gene3D" id="2.60.40.2130">
    <property type="entry name" value="F-spondin domain"/>
    <property type="match status" value="1"/>
</dbReference>
<keyword evidence="3" id="KW-0964">Secreted</keyword>
<dbReference type="PROSITE" id="PS51019">
    <property type="entry name" value="REELIN"/>
    <property type="match status" value="1"/>
</dbReference>
<evidence type="ECO:0000313" key="19">
    <source>
        <dbReference type="WBParaSite" id="DME_0001026101-mRNA-1"/>
    </source>
</evidence>
<dbReference type="Proteomes" id="UP000274756">
    <property type="component" value="Unassembled WGS sequence"/>
</dbReference>
<dbReference type="PANTHER" id="PTHR11311">
    <property type="entry name" value="SPONDIN"/>
    <property type="match status" value="1"/>
</dbReference>
<dbReference type="PROSITE" id="PS51020">
    <property type="entry name" value="SPONDIN"/>
    <property type="match status" value="1"/>
</dbReference>
<evidence type="ECO:0000256" key="11">
    <source>
        <dbReference type="ARBA" id="ARBA00030964"/>
    </source>
</evidence>
<organism evidence="17 19">
    <name type="scientific">Dracunculus medinensis</name>
    <name type="common">Guinea worm</name>
    <dbReference type="NCBI Taxonomy" id="318479"/>
    <lineage>
        <taxon>Eukaryota</taxon>
        <taxon>Metazoa</taxon>
        <taxon>Ecdysozoa</taxon>
        <taxon>Nematoda</taxon>
        <taxon>Chromadorea</taxon>
        <taxon>Rhabditida</taxon>
        <taxon>Spirurina</taxon>
        <taxon>Dracunculoidea</taxon>
        <taxon>Dracunculidae</taxon>
        <taxon>Dracunculus</taxon>
    </lineage>
</organism>
<dbReference type="PROSITE" id="PS00280">
    <property type="entry name" value="BPTI_KUNITZ_1"/>
    <property type="match status" value="1"/>
</dbReference>
<evidence type="ECO:0000313" key="16">
    <source>
        <dbReference type="EMBL" id="VDN53789.1"/>
    </source>
</evidence>
<dbReference type="GO" id="GO:0046872">
    <property type="term" value="F:metal ion binding"/>
    <property type="evidence" value="ECO:0007669"/>
    <property type="project" value="UniProtKB-KW"/>
</dbReference>
<keyword evidence="9" id="KW-1015">Disulfide bond</keyword>
<dbReference type="Gene3D" id="2.60.40.4060">
    <property type="entry name" value="Reeler domain"/>
    <property type="match status" value="1"/>
</dbReference>
<evidence type="ECO:0000259" key="15">
    <source>
        <dbReference type="PROSITE" id="PS51020"/>
    </source>
</evidence>
<dbReference type="InterPro" id="IPR002223">
    <property type="entry name" value="Kunitz_BPTI"/>
</dbReference>
<evidence type="ECO:0000256" key="4">
    <source>
        <dbReference type="ARBA" id="ARBA00022530"/>
    </source>
</evidence>
<dbReference type="Gene3D" id="2.20.100.10">
    <property type="entry name" value="Thrombospondin type-1 (TSP1) repeat"/>
    <property type="match status" value="5"/>
</dbReference>
<evidence type="ECO:0000259" key="13">
    <source>
        <dbReference type="PROSITE" id="PS50279"/>
    </source>
</evidence>
<dbReference type="Pfam" id="PF00090">
    <property type="entry name" value="TSP_1"/>
    <property type="match status" value="4"/>
</dbReference>
<evidence type="ECO:0000256" key="6">
    <source>
        <dbReference type="ARBA" id="ARBA00022729"/>
    </source>
</evidence>
<dbReference type="InterPro" id="IPR042307">
    <property type="entry name" value="Reeler_sf"/>
</dbReference>